<sequence length="100" mass="10939">MAKLVLCTCSECIKRTHTDPSGNEVVGLWIHPGTQRNHRRKMAAKSELTPILEALVNDFCSKASIKEAEPELEASSDSDSSSDYIAGPEDATVFKLVFQS</sequence>
<dbReference type="EMBL" id="GL883133">
    <property type="protein sequence ID" value="EGG02091.1"/>
    <property type="molecule type" value="Genomic_DNA"/>
</dbReference>
<keyword evidence="2" id="KW-1185">Reference proteome</keyword>
<evidence type="ECO:0000313" key="2">
    <source>
        <dbReference type="Proteomes" id="UP000001072"/>
    </source>
</evidence>
<organism evidence="2">
    <name type="scientific">Melampsora larici-populina (strain 98AG31 / pathotype 3-4-7)</name>
    <name type="common">Poplar leaf rust fungus</name>
    <dbReference type="NCBI Taxonomy" id="747676"/>
    <lineage>
        <taxon>Eukaryota</taxon>
        <taxon>Fungi</taxon>
        <taxon>Dikarya</taxon>
        <taxon>Basidiomycota</taxon>
        <taxon>Pucciniomycotina</taxon>
        <taxon>Pucciniomycetes</taxon>
        <taxon>Pucciniales</taxon>
        <taxon>Melampsoraceae</taxon>
        <taxon>Melampsora</taxon>
    </lineage>
</organism>
<dbReference type="HOGENOM" id="CLU_2197529_0_0_1"/>
<dbReference type="Proteomes" id="UP000001072">
    <property type="component" value="Unassembled WGS sequence"/>
</dbReference>
<dbReference type="KEGG" id="mlr:MELLADRAFT_110494"/>
<gene>
    <name evidence="1" type="ORF">MELLADRAFT_110494</name>
</gene>
<dbReference type="AlphaFoldDB" id="F4S002"/>
<dbReference type="VEuPathDB" id="FungiDB:MELLADRAFT_110494"/>
<dbReference type="GeneID" id="18924099"/>
<protein>
    <submittedName>
        <fullName evidence="1">Uncharacterized protein</fullName>
    </submittedName>
</protein>
<evidence type="ECO:0000313" key="1">
    <source>
        <dbReference type="EMBL" id="EGG02091.1"/>
    </source>
</evidence>
<dbReference type="InParanoid" id="F4S002"/>
<proteinExistence type="predicted"/>
<name>F4S002_MELLP</name>
<accession>F4S002</accession>
<reference evidence="2" key="1">
    <citation type="journal article" date="2011" name="Proc. Natl. Acad. Sci. U.S.A.">
        <title>Obligate biotrophy features unraveled by the genomic analysis of rust fungi.</title>
        <authorList>
            <person name="Duplessis S."/>
            <person name="Cuomo C.A."/>
            <person name="Lin Y.-C."/>
            <person name="Aerts A."/>
            <person name="Tisserant E."/>
            <person name="Veneault-Fourrey C."/>
            <person name="Joly D.L."/>
            <person name="Hacquard S."/>
            <person name="Amselem J."/>
            <person name="Cantarel B.L."/>
            <person name="Chiu R."/>
            <person name="Coutinho P.M."/>
            <person name="Feau N."/>
            <person name="Field M."/>
            <person name="Frey P."/>
            <person name="Gelhaye E."/>
            <person name="Goldberg J."/>
            <person name="Grabherr M.G."/>
            <person name="Kodira C.D."/>
            <person name="Kohler A."/>
            <person name="Kuees U."/>
            <person name="Lindquist E.A."/>
            <person name="Lucas S.M."/>
            <person name="Mago R."/>
            <person name="Mauceli E."/>
            <person name="Morin E."/>
            <person name="Murat C."/>
            <person name="Pangilinan J.L."/>
            <person name="Park R."/>
            <person name="Pearson M."/>
            <person name="Quesneville H."/>
            <person name="Rouhier N."/>
            <person name="Sakthikumar S."/>
            <person name="Salamov A.A."/>
            <person name="Schmutz J."/>
            <person name="Selles B."/>
            <person name="Shapiro H."/>
            <person name="Tanguay P."/>
            <person name="Tuskan G.A."/>
            <person name="Henrissat B."/>
            <person name="Van de Peer Y."/>
            <person name="Rouze P."/>
            <person name="Ellis J.G."/>
            <person name="Dodds P.N."/>
            <person name="Schein J.E."/>
            <person name="Zhong S."/>
            <person name="Hamelin R.C."/>
            <person name="Grigoriev I.V."/>
            <person name="Szabo L.J."/>
            <person name="Martin F."/>
        </authorList>
    </citation>
    <scope>NUCLEOTIDE SEQUENCE [LARGE SCALE GENOMIC DNA]</scope>
    <source>
        <strain evidence="2">98AG31 / pathotype 3-4-7</strain>
    </source>
</reference>
<dbReference type="RefSeq" id="XP_007414628.1">
    <property type="nucleotide sequence ID" value="XM_007414566.1"/>
</dbReference>